<feature type="transmembrane region" description="Helical" evidence="2">
    <location>
        <begin position="369"/>
        <end position="391"/>
    </location>
</feature>
<keyword evidence="2" id="KW-1133">Transmembrane helix</keyword>
<gene>
    <name evidence="4" type="ORF">XM38_039140</name>
</gene>
<evidence type="ECO:0000256" key="1">
    <source>
        <dbReference type="SAM" id="MobiDB-lite"/>
    </source>
</evidence>
<feature type="transmembrane region" description="Helical" evidence="2">
    <location>
        <begin position="537"/>
        <end position="558"/>
    </location>
</feature>
<feature type="domain" description="NACHT" evidence="3">
    <location>
        <begin position="114"/>
        <end position="260"/>
    </location>
</feature>
<evidence type="ECO:0000256" key="2">
    <source>
        <dbReference type="SAM" id="Phobius"/>
    </source>
</evidence>
<dbReference type="Gene3D" id="3.40.50.300">
    <property type="entry name" value="P-loop containing nucleotide triphosphate hydrolases"/>
    <property type="match status" value="1"/>
</dbReference>
<protein>
    <recommendedName>
        <fullName evidence="3">NACHT domain-containing protein</fullName>
    </recommendedName>
</protein>
<reference evidence="4 5" key="1">
    <citation type="journal article" date="2016" name="Biochim. Biophys. Acta">
        <title>Characterization of red-shifted phycobilisomes isolated from the chlorophyll f-containing cyanobacterium Halomicronema hongdechloris.</title>
        <authorList>
            <person name="Li Y."/>
            <person name="Lin Y."/>
            <person name="Garvey C.J."/>
            <person name="Birch D."/>
            <person name="Corkery R.W."/>
            <person name="Loughlin P.C."/>
            <person name="Scheer H."/>
            <person name="Willows R.D."/>
            <person name="Chen M."/>
        </authorList>
    </citation>
    <scope>NUCLEOTIDE SEQUENCE [LARGE SCALE GENOMIC DNA]</scope>
    <source>
        <strain evidence="4 5">C2206</strain>
    </source>
</reference>
<dbReference type="Proteomes" id="UP000191901">
    <property type="component" value="Chromosome"/>
</dbReference>
<dbReference type="RefSeq" id="WP_225889358.1">
    <property type="nucleotide sequence ID" value="NZ_CP021983.2"/>
</dbReference>
<evidence type="ECO:0000259" key="3">
    <source>
        <dbReference type="Pfam" id="PF05729"/>
    </source>
</evidence>
<feature type="transmembrane region" description="Helical" evidence="2">
    <location>
        <begin position="459"/>
        <end position="483"/>
    </location>
</feature>
<evidence type="ECO:0000313" key="5">
    <source>
        <dbReference type="Proteomes" id="UP000191901"/>
    </source>
</evidence>
<accession>A0A1Z3HRK4</accession>
<organism evidence="4 5">
    <name type="scientific">Halomicronema hongdechloris C2206</name>
    <dbReference type="NCBI Taxonomy" id="1641165"/>
    <lineage>
        <taxon>Bacteria</taxon>
        <taxon>Bacillati</taxon>
        <taxon>Cyanobacteriota</taxon>
        <taxon>Cyanophyceae</taxon>
        <taxon>Nodosilineales</taxon>
        <taxon>Nodosilineaceae</taxon>
        <taxon>Halomicronema</taxon>
    </lineage>
</organism>
<dbReference type="InterPro" id="IPR007111">
    <property type="entry name" value="NACHT_NTPase"/>
</dbReference>
<dbReference type="STRING" id="1641165.XM38_09595"/>
<dbReference type="InterPro" id="IPR027417">
    <property type="entry name" value="P-loop_NTPase"/>
</dbReference>
<proteinExistence type="predicted"/>
<sequence length="616" mass="67964">MVESSLLQLLPGRQPTAQDRQQLIRAVGQQVRLCQQSSLYRLQQMRRPQQSVVGVPGGARQRQGTPAASSPPEDLITLKFQIWSFRVTQQKTQVLSTIDEVVELFQRDDITGRLLILGEAGAGKTHTLWRMTAKLLQRAATTASPVPVLLDLADWQGEELLPWVQGQLWQQYRLPMTLSKVWMETHALTLMLDGFDALQGAQQRQCARVVETYMRSHWNQTVVFCCRRKILEQTGITLSEFNGGIHLRPLVAQQVKEYVMGVQRPELWKGIKASSVLQQLARFPLLLNCLVEAYDGQAIQKKQSALVQAYVERQLSRPIQSRHYGQGQHPNEATTRRYLSWLAQRMEHQGHTFYIDELRPALLPGTSGWVYRLLLGLCLALLVGSVSQQWLVGLAVGLMGSQVDVEAAPTYQLSLASLTGPAGLALGLRVVIPALVGALLLGGVGWLGAVRFGNPSAGFGIGGMLGGLLGAAGFLVLELKVGLQGIIQIRLQPNQDVMHGVRHGLGAWLLVAAVIVGIGAIAGLSPGALMASPTVRTGLALLLALALWSSYGLQHFLIRGLLCFSAQRPMPWNYRRFLGYATERRLLQQVGGGYRFVHDLVRQQFLPDPSSHRRLG</sequence>
<feature type="transmembrane region" description="Helical" evidence="2">
    <location>
        <begin position="435"/>
        <end position="453"/>
    </location>
</feature>
<dbReference type="AlphaFoldDB" id="A0A1Z3HRK4"/>
<dbReference type="SUPFAM" id="SSF52540">
    <property type="entry name" value="P-loop containing nucleoside triphosphate hydrolases"/>
    <property type="match status" value="1"/>
</dbReference>
<feature type="region of interest" description="Disordered" evidence="1">
    <location>
        <begin position="50"/>
        <end position="72"/>
    </location>
</feature>
<keyword evidence="5" id="KW-1185">Reference proteome</keyword>
<dbReference type="Pfam" id="PF05729">
    <property type="entry name" value="NACHT"/>
    <property type="match status" value="1"/>
</dbReference>
<feature type="transmembrane region" description="Helical" evidence="2">
    <location>
        <begin position="504"/>
        <end position="525"/>
    </location>
</feature>
<keyword evidence="2" id="KW-0812">Transmembrane</keyword>
<name>A0A1Z3HRK4_9CYAN</name>
<keyword evidence="2" id="KW-0472">Membrane</keyword>
<dbReference type="KEGG" id="hhg:XM38_039140"/>
<evidence type="ECO:0000313" key="4">
    <source>
        <dbReference type="EMBL" id="ASC72954.1"/>
    </source>
</evidence>
<dbReference type="EMBL" id="CP021983">
    <property type="protein sequence ID" value="ASC72954.1"/>
    <property type="molecule type" value="Genomic_DNA"/>
</dbReference>